<evidence type="ECO:0000313" key="3">
    <source>
        <dbReference type="EMBL" id="GAA0141515.1"/>
    </source>
</evidence>
<sequence length="722" mass="79945">MGVDLDNFDDDIFAGVAAKNNNARAGGRFQPRAKRGPVNKQPAAASRSSSQSCVDNKPNVAASNEESSKPHEDKCAEVLNPLEHVTTQEKVDHTAESLAETGQHFGLENSFGENTDIACPHSTTEAPAIPVSQSREDGIAPAVISCPLVLDSSSSASTFILTKKDHDIVSPESSPIEDPLASCPESPLNEDPLTRGHPIVSVSEGSSLMHDGRSVIKQVESYPCLESLDTPDITSYGPRIGKFQPKPKIHEATSKVCTPNPEVGKSGVCENQHLDPSEFQNTISECHEDDVLDLSSLGFDNSLPLELAFQQPAQDMSLEQPAQDEGNAEAVCDMHESMGTREAKGDRPSTSTSSQLSRPHRKCNNGRKLVDESEDEEPNEISVDPGELVVHHGDDKELQVNNKSQEKKKPRKRSNKPVVDKEKPVRKRKKVGEATNQDTGTNRKVGEATNQDTTNKKAGEATNQDTGTKSKKFPHSTRQRKRRVDQTLLETPEDLIEYQKVPLRDLIILADYKERMTKKTATSQVPSTGQSMGSTSTQNNDYEGIPLESVEVPMEALFNYHTYMEKTPRAKWLEQDTELFYQGIRQFGTDLSMIQQLFPGLTRNQIKSKYKKEEKQHPLRLREALTNRPNDFSHFQQVIANMKKVAAENQQTDGKDESVDLVDDEDTEPISETIDEAAKAEQQMEQGEGEDLPAEVPVKSPPVSYESEDDLDFDWSQYNSEV</sequence>
<feature type="compositionally biased region" description="Low complexity" evidence="1">
    <location>
        <begin position="527"/>
        <end position="538"/>
    </location>
</feature>
<gene>
    <name evidence="3" type="ORF">LIER_02643</name>
</gene>
<evidence type="ECO:0000259" key="2">
    <source>
        <dbReference type="SMART" id="SM00717"/>
    </source>
</evidence>
<dbReference type="Gene3D" id="1.10.10.60">
    <property type="entry name" value="Homeodomain-like"/>
    <property type="match status" value="1"/>
</dbReference>
<name>A0AAV3NU29_LITER</name>
<dbReference type="SMART" id="SM00717">
    <property type="entry name" value="SANT"/>
    <property type="match status" value="1"/>
</dbReference>
<feature type="compositionally biased region" description="Low complexity" evidence="1">
    <location>
        <begin position="43"/>
        <end position="52"/>
    </location>
</feature>
<dbReference type="GO" id="GO:0070898">
    <property type="term" value="P:RNA polymerase III preinitiation complex assembly"/>
    <property type="evidence" value="ECO:0007669"/>
    <property type="project" value="TreeGrafter"/>
</dbReference>
<dbReference type="InterPro" id="IPR009057">
    <property type="entry name" value="Homeodomain-like_sf"/>
</dbReference>
<dbReference type="InterPro" id="IPR001005">
    <property type="entry name" value="SANT/Myb"/>
</dbReference>
<feature type="region of interest" description="Disordered" evidence="1">
    <location>
        <begin position="24"/>
        <end position="73"/>
    </location>
</feature>
<dbReference type="AlphaFoldDB" id="A0AAV3NU29"/>
<feature type="compositionally biased region" description="Acidic residues" evidence="1">
    <location>
        <begin position="659"/>
        <end position="675"/>
    </location>
</feature>
<dbReference type="InterPro" id="IPR039467">
    <property type="entry name" value="TFIIIB_B''_Myb"/>
</dbReference>
<comment type="caution">
    <text evidence="3">The sequence shown here is derived from an EMBL/GenBank/DDBJ whole genome shotgun (WGS) entry which is preliminary data.</text>
</comment>
<dbReference type="PANTHER" id="PTHR22929:SF0">
    <property type="entry name" value="TRANSCRIPTION FACTOR TFIIIB COMPONENT B'' HOMOLOG"/>
    <property type="match status" value="1"/>
</dbReference>
<feature type="domain" description="Myb-like" evidence="2">
    <location>
        <begin position="568"/>
        <end position="616"/>
    </location>
</feature>
<feature type="compositionally biased region" description="Basic residues" evidence="1">
    <location>
        <begin position="406"/>
        <end position="415"/>
    </location>
</feature>
<dbReference type="GO" id="GO:0000126">
    <property type="term" value="C:transcription factor TFIIIB complex"/>
    <property type="evidence" value="ECO:0007669"/>
    <property type="project" value="TreeGrafter"/>
</dbReference>
<feature type="region of interest" description="Disordered" evidence="1">
    <location>
        <begin position="338"/>
        <end position="486"/>
    </location>
</feature>
<feature type="compositionally biased region" description="Basic and acidic residues" evidence="1">
    <location>
        <begin position="389"/>
        <end position="398"/>
    </location>
</feature>
<feature type="compositionally biased region" description="Basic and acidic residues" evidence="1">
    <location>
        <begin position="338"/>
        <end position="347"/>
    </location>
</feature>
<dbReference type="PANTHER" id="PTHR22929">
    <property type="entry name" value="RNA POLYMERASE III TRANSCRIPTION INITIATION FACTOR B"/>
    <property type="match status" value="1"/>
</dbReference>
<proteinExistence type="predicted"/>
<keyword evidence="4" id="KW-1185">Reference proteome</keyword>
<dbReference type="Pfam" id="PF15963">
    <property type="entry name" value="Myb_DNA-bind_7"/>
    <property type="match status" value="1"/>
</dbReference>
<feature type="compositionally biased region" description="Polar residues" evidence="1">
    <location>
        <begin position="434"/>
        <end position="453"/>
    </location>
</feature>
<dbReference type="CDD" id="cd00167">
    <property type="entry name" value="SANT"/>
    <property type="match status" value="1"/>
</dbReference>
<feature type="compositionally biased region" description="Basic residues" evidence="1">
    <location>
        <begin position="469"/>
        <end position="483"/>
    </location>
</feature>
<feature type="compositionally biased region" description="Polar residues" evidence="1">
    <location>
        <begin position="348"/>
        <end position="357"/>
    </location>
</feature>
<dbReference type="Proteomes" id="UP001454036">
    <property type="component" value="Unassembled WGS sequence"/>
</dbReference>
<accession>A0AAV3NU29</accession>
<dbReference type="GO" id="GO:0001156">
    <property type="term" value="F:TFIIIC-class transcription factor complex binding"/>
    <property type="evidence" value="ECO:0007669"/>
    <property type="project" value="TreeGrafter"/>
</dbReference>
<protein>
    <submittedName>
        <fullName evidence="3">General transcription factor</fullName>
    </submittedName>
</protein>
<dbReference type="SUPFAM" id="SSF46689">
    <property type="entry name" value="Homeodomain-like"/>
    <property type="match status" value="1"/>
</dbReference>
<feature type="region of interest" description="Disordered" evidence="1">
    <location>
        <begin position="519"/>
        <end position="540"/>
    </location>
</feature>
<dbReference type="EMBL" id="BAABME010000292">
    <property type="protein sequence ID" value="GAA0141515.1"/>
    <property type="molecule type" value="Genomic_DNA"/>
</dbReference>
<organism evidence="3 4">
    <name type="scientific">Lithospermum erythrorhizon</name>
    <name type="common">Purple gromwell</name>
    <name type="synonym">Lithospermum officinale var. erythrorhizon</name>
    <dbReference type="NCBI Taxonomy" id="34254"/>
    <lineage>
        <taxon>Eukaryota</taxon>
        <taxon>Viridiplantae</taxon>
        <taxon>Streptophyta</taxon>
        <taxon>Embryophyta</taxon>
        <taxon>Tracheophyta</taxon>
        <taxon>Spermatophyta</taxon>
        <taxon>Magnoliopsida</taxon>
        <taxon>eudicotyledons</taxon>
        <taxon>Gunneridae</taxon>
        <taxon>Pentapetalae</taxon>
        <taxon>asterids</taxon>
        <taxon>lamiids</taxon>
        <taxon>Boraginales</taxon>
        <taxon>Boraginaceae</taxon>
        <taxon>Boraginoideae</taxon>
        <taxon>Lithospermeae</taxon>
        <taxon>Lithospermum</taxon>
    </lineage>
</organism>
<evidence type="ECO:0000256" key="1">
    <source>
        <dbReference type="SAM" id="MobiDB-lite"/>
    </source>
</evidence>
<reference evidence="3 4" key="1">
    <citation type="submission" date="2024-01" db="EMBL/GenBank/DDBJ databases">
        <title>The complete chloroplast genome sequence of Lithospermum erythrorhizon: insights into the phylogenetic relationship among Boraginaceae species and the maternal lineages of purple gromwells.</title>
        <authorList>
            <person name="Okada T."/>
            <person name="Watanabe K."/>
        </authorList>
    </citation>
    <scope>NUCLEOTIDE SEQUENCE [LARGE SCALE GENOMIC DNA]</scope>
</reference>
<feature type="region of interest" description="Disordered" evidence="1">
    <location>
        <begin position="646"/>
        <end position="722"/>
    </location>
</feature>
<evidence type="ECO:0000313" key="4">
    <source>
        <dbReference type="Proteomes" id="UP001454036"/>
    </source>
</evidence>